<keyword evidence="3" id="KW-1185">Reference proteome</keyword>
<dbReference type="InterPro" id="IPR054445">
    <property type="entry name" value="T3SS_chaperone_dom"/>
</dbReference>
<proteinExistence type="predicted"/>
<organism evidence="2 3">
    <name type="scientific">Arthrobacter vasquezii</name>
    <dbReference type="NCBI Taxonomy" id="2977629"/>
    <lineage>
        <taxon>Bacteria</taxon>
        <taxon>Bacillati</taxon>
        <taxon>Actinomycetota</taxon>
        <taxon>Actinomycetes</taxon>
        <taxon>Micrococcales</taxon>
        <taxon>Micrococcaceae</taxon>
        <taxon>Arthrobacter</taxon>
    </lineage>
</organism>
<gene>
    <name evidence="2" type="ORF">P4U43_00435</name>
</gene>
<feature type="domain" description="T3SS peptide-binding chaperone" evidence="1">
    <location>
        <begin position="1"/>
        <end position="190"/>
    </location>
</feature>
<reference evidence="2 3" key="1">
    <citation type="journal article" date="2023" name="Int. J. Syst. Evol. Microbiol.">
        <title>Arthrobacter vasquezii sp. nov., isolated from a soil sample from Union Glacier, Antarctica.</title>
        <authorList>
            <person name="Valenzuela-Ibaceta F."/>
            <person name="Carrasco V."/>
            <person name="Lagos-Moraga S."/>
            <person name="Dietz-Vargas C."/>
            <person name="Navarro C.A."/>
            <person name="Perez-Donoso J.M."/>
        </authorList>
    </citation>
    <scope>NUCLEOTIDE SEQUENCE [LARGE SCALE GENOMIC DNA]</scope>
    <source>
        <strain evidence="2 3">EH-1B-1</strain>
    </source>
</reference>
<evidence type="ECO:0000259" key="1">
    <source>
        <dbReference type="Pfam" id="PF22553"/>
    </source>
</evidence>
<evidence type="ECO:0000313" key="2">
    <source>
        <dbReference type="EMBL" id="MDF9276255.1"/>
    </source>
</evidence>
<accession>A0ABT6CRI5</accession>
<evidence type="ECO:0000313" key="3">
    <source>
        <dbReference type="Proteomes" id="UP001220456"/>
    </source>
</evidence>
<dbReference type="Proteomes" id="UP001220456">
    <property type="component" value="Unassembled WGS sequence"/>
</dbReference>
<sequence>MASELTRRDSSVYIGLTGEGGSAAHSDALMLAKHGDVTYQARRCGLGFTARKFQLPWNRALSMENPREIAIALENALGLHLPKKSPPTSARAIGYRVLAAILETTVGDPQYWSISEASGGPFDPDSPWTRERSHQWESTRWSLWRDGEIVAELDNFGSLKIDGRTIDVLKRYRELDGRLHALVVDIFGKYIP</sequence>
<dbReference type="EMBL" id="JAROKN010000001">
    <property type="protein sequence ID" value="MDF9276255.1"/>
    <property type="molecule type" value="Genomic_DNA"/>
</dbReference>
<protein>
    <recommendedName>
        <fullName evidence="1">T3SS peptide-binding chaperone domain-containing protein</fullName>
    </recommendedName>
</protein>
<comment type="caution">
    <text evidence="2">The sequence shown here is derived from an EMBL/GenBank/DDBJ whole genome shotgun (WGS) entry which is preliminary data.</text>
</comment>
<dbReference type="Pfam" id="PF22553">
    <property type="entry name" value="TY-Chap2"/>
    <property type="match status" value="1"/>
</dbReference>
<name>A0ABT6CRI5_9MICC</name>